<keyword evidence="2 10" id="KW-0813">Transport</keyword>
<evidence type="ECO:0000256" key="9">
    <source>
        <dbReference type="ARBA" id="ARBA00023285"/>
    </source>
</evidence>
<comment type="similarity">
    <text evidence="10">Belongs to the CbiN family.</text>
</comment>
<evidence type="ECO:0000256" key="10">
    <source>
        <dbReference type="HAMAP-Rule" id="MF_00330"/>
    </source>
</evidence>
<dbReference type="HAMAP" id="MF_00330">
    <property type="entry name" value="CbiN"/>
    <property type="match status" value="1"/>
</dbReference>
<keyword evidence="7 10" id="KW-0406">Ion transport</keyword>
<dbReference type="Pfam" id="PF02553">
    <property type="entry name" value="CbiN"/>
    <property type="match status" value="1"/>
</dbReference>
<feature type="transmembrane region" description="Helical" evidence="10">
    <location>
        <begin position="68"/>
        <end position="87"/>
    </location>
</feature>
<evidence type="ECO:0000256" key="4">
    <source>
        <dbReference type="ARBA" id="ARBA00022573"/>
    </source>
</evidence>
<dbReference type="UniPathway" id="UPA00148"/>
<sequence length="110" mass="11472">MKPATWGLIGLAIIIAAFPMFFHFGDPTSEEQFGGTDAAAEGIVAEQNPDYTPWFEPLVGELPGEVESGLFALQAALGAGVLGYALGNYRGRSKAVIEHEAEDSAGATTA</sequence>
<organism evidence="11 12">
    <name type="scientific">Corynebacterium canis</name>
    <dbReference type="NCBI Taxonomy" id="679663"/>
    <lineage>
        <taxon>Bacteria</taxon>
        <taxon>Bacillati</taxon>
        <taxon>Actinomycetota</taxon>
        <taxon>Actinomycetes</taxon>
        <taxon>Mycobacteriales</taxon>
        <taxon>Corynebacteriaceae</taxon>
        <taxon>Corynebacterium</taxon>
    </lineage>
</organism>
<keyword evidence="12" id="KW-1185">Reference proteome</keyword>
<evidence type="ECO:0000256" key="3">
    <source>
        <dbReference type="ARBA" id="ARBA00022475"/>
    </source>
</evidence>
<keyword evidence="6 10" id="KW-1133">Transmembrane helix</keyword>
<comment type="caution">
    <text evidence="11">The sequence shown here is derived from an EMBL/GenBank/DDBJ whole genome shotgun (WGS) entry which is preliminary data.</text>
</comment>
<evidence type="ECO:0000256" key="1">
    <source>
        <dbReference type="ARBA" id="ARBA00022426"/>
    </source>
</evidence>
<comment type="subunit">
    <text evidence="10">Forms an energy-coupling factor (ECF) transporter complex composed of an ATP-binding protein (A component, CbiO), a transmembrane protein (T component, CbiQ) and 2 possible substrate-capture proteins (S components, CbiM and CbiN) of unknown stoichimetry.</text>
</comment>
<keyword evidence="3 10" id="KW-1003">Cell membrane</keyword>
<accession>A0A5C5URT7</accession>
<reference evidence="11 12" key="1">
    <citation type="submission" date="2019-08" db="EMBL/GenBank/DDBJ databases">
        <authorList>
            <person name="Lei W."/>
        </authorList>
    </citation>
    <scope>NUCLEOTIDE SEQUENCE [LARGE SCALE GENOMIC DNA]</scope>
    <source>
        <strain evidence="11 12">CCUG 58627</strain>
    </source>
</reference>
<evidence type="ECO:0000313" key="12">
    <source>
        <dbReference type="Proteomes" id="UP000320791"/>
    </source>
</evidence>
<dbReference type="NCBIfam" id="NF002780">
    <property type="entry name" value="PRK02898.1"/>
    <property type="match status" value="1"/>
</dbReference>
<keyword evidence="4 10" id="KW-0169">Cobalamin biosynthesis</keyword>
<comment type="subcellular location">
    <subcellularLocation>
        <location evidence="10">Cell membrane</location>
        <topology evidence="10">Multi-pass membrane protein</topology>
    </subcellularLocation>
</comment>
<dbReference type="GO" id="GO:0015087">
    <property type="term" value="F:cobalt ion transmembrane transporter activity"/>
    <property type="evidence" value="ECO:0007669"/>
    <property type="project" value="UniProtKB-UniRule"/>
</dbReference>
<evidence type="ECO:0000256" key="6">
    <source>
        <dbReference type="ARBA" id="ARBA00022989"/>
    </source>
</evidence>
<evidence type="ECO:0000256" key="5">
    <source>
        <dbReference type="ARBA" id="ARBA00022692"/>
    </source>
</evidence>
<feature type="transmembrane region" description="Helical" evidence="10">
    <location>
        <begin position="7"/>
        <end position="25"/>
    </location>
</feature>
<dbReference type="RefSeq" id="WP_146323554.1">
    <property type="nucleotide sequence ID" value="NZ_BAABLR010000014.1"/>
</dbReference>
<dbReference type="EMBL" id="VOHM01000004">
    <property type="protein sequence ID" value="TWT28469.1"/>
    <property type="molecule type" value="Genomic_DNA"/>
</dbReference>
<keyword evidence="1 10" id="KW-0171">Cobalt transport</keyword>
<keyword evidence="5 10" id="KW-0812">Transmembrane</keyword>
<evidence type="ECO:0000256" key="7">
    <source>
        <dbReference type="ARBA" id="ARBA00023065"/>
    </source>
</evidence>
<name>A0A5C5URT7_9CORY</name>
<dbReference type="OrthoDB" id="1551318at2"/>
<dbReference type="PANTHER" id="PTHR38662:SF1">
    <property type="entry name" value="COBALT TRANSPORT PROTEIN CBIN"/>
    <property type="match status" value="1"/>
</dbReference>
<dbReference type="AlphaFoldDB" id="A0A5C5URT7"/>
<dbReference type="GO" id="GO:0005886">
    <property type="term" value="C:plasma membrane"/>
    <property type="evidence" value="ECO:0007669"/>
    <property type="project" value="UniProtKB-SubCell"/>
</dbReference>
<comment type="pathway">
    <text evidence="10">Cofactor biosynthesis; adenosylcobalamin biosynthesis.</text>
</comment>
<keyword evidence="9 10" id="KW-0170">Cobalt</keyword>
<dbReference type="PANTHER" id="PTHR38662">
    <property type="entry name" value="COBALT TRANSPORT PROTEIN CBIN"/>
    <property type="match status" value="1"/>
</dbReference>
<evidence type="ECO:0000256" key="8">
    <source>
        <dbReference type="ARBA" id="ARBA00023136"/>
    </source>
</evidence>
<gene>
    <name evidence="10" type="primary">cbiN</name>
    <name evidence="11" type="ORF">FRX94_02540</name>
</gene>
<comment type="function">
    <text evidence="10">Part of the energy-coupling factor (ECF) transporter complex CbiMNOQ involved in cobalt import.</text>
</comment>
<dbReference type="InterPro" id="IPR003705">
    <property type="entry name" value="CbiN"/>
</dbReference>
<dbReference type="GO" id="GO:0009236">
    <property type="term" value="P:cobalamin biosynthetic process"/>
    <property type="evidence" value="ECO:0007669"/>
    <property type="project" value="UniProtKB-UniRule"/>
</dbReference>
<evidence type="ECO:0000256" key="2">
    <source>
        <dbReference type="ARBA" id="ARBA00022448"/>
    </source>
</evidence>
<proteinExistence type="inferred from homology"/>
<evidence type="ECO:0000313" key="11">
    <source>
        <dbReference type="EMBL" id="TWT28469.1"/>
    </source>
</evidence>
<dbReference type="Proteomes" id="UP000320791">
    <property type="component" value="Unassembled WGS sequence"/>
</dbReference>
<protein>
    <recommendedName>
        <fullName evidence="10">Cobalt transport protein CbiN</fullName>
    </recommendedName>
    <alternativeName>
        <fullName evidence="10">Energy-coupling factor transporter probable substrate-capture protein CbiN</fullName>
        <shortName evidence="10">ECF transporter S component CbiN</shortName>
    </alternativeName>
</protein>
<keyword evidence="8 10" id="KW-0472">Membrane</keyword>